<comment type="caution">
    <text evidence="2">The sequence shown here is derived from an EMBL/GenBank/DDBJ whole genome shotgun (WGS) entry which is preliminary data.</text>
</comment>
<keyword evidence="3" id="KW-1185">Reference proteome</keyword>
<gene>
    <name evidence="2" type="ORF">FYK55_13545</name>
</gene>
<proteinExistence type="predicted"/>
<feature type="region of interest" description="Disordered" evidence="1">
    <location>
        <begin position="409"/>
        <end position="447"/>
    </location>
</feature>
<organism evidence="2 3">
    <name type="scientific">Roseiconus nitratireducens</name>
    <dbReference type="NCBI Taxonomy" id="2605748"/>
    <lineage>
        <taxon>Bacteria</taxon>
        <taxon>Pseudomonadati</taxon>
        <taxon>Planctomycetota</taxon>
        <taxon>Planctomycetia</taxon>
        <taxon>Pirellulales</taxon>
        <taxon>Pirellulaceae</taxon>
        <taxon>Roseiconus</taxon>
    </lineage>
</organism>
<dbReference type="Proteomes" id="UP000324479">
    <property type="component" value="Unassembled WGS sequence"/>
</dbReference>
<evidence type="ECO:0000313" key="2">
    <source>
        <dbReference type="EMBL" id="KAA5542562.1"/>
    </source>
</evidence>
<dbReference type="RefSeq" id="WP_150076976.1">
    <property type="nucleotide sequence ID" value="NZ_VWOX01000007.1"/>
</dbReference>
<dbReference type="AlphaFoldDB" id="A0A5M6D8C7"/>
<evidence type="ECO:0000256" key="1">
    <source>
        <dbReference type="SAM" id="MobiDB-lite"/>
    </source>
</evidence>
<dbReference type="EMBL" id="VWOX01000007">
    <property type="protein sequence ID" value="KAA5542562.1"/>
    <property type="molecule type" value="Genomic_DNA"/>
</dbReference>
<protein>
    <submittedName>
        <fullName evidence="2">Uncharacterized protein</fullName>
    </submittedName>
</protein>
<feature type="compositionally biased region" description="Basic and acidic residues" evidence="1">
    <location>
        <begin position="409"/>
        <end position="420"/>
    </location>
</feature>
<evidence type="ECO:0000313" key="3">
    <source>
        <dbReference type="Proteomes" id="UP000324479"/>
    </source>
</evidence>
<name>A0A5M6D8C7_9BACT</name>
<reference evidence="2 3" key="1">
    <citation type="submission" date="2019-08" db="EMBL/GenBank/DDBJ databases">
        <authorList>
            <person name="Dhanesh K."/>
            <person name="Kumar G."/>
            <person name="Sasikala C."/>
            <person name="Venkata Ramana C."/>
        </authorList>
    </citation>
    <scope>NUCLEOTIDE SEQUENCE [LARGE SCALE GENOMIC DNA]</scope>
    <source>
        <strain evidence="2 3">JC645</strain>
    </source>
</reference>
<sequence>MRLEIDVKGNVNVPENPLASQTSRDTFPVTSEAVLDYEERLLRPDAARDDSEVVAAERYYHQATSSSVVNKTATEQTLRDAMRHTIVRRESLPETIYAPEGYFTHGELSLLKSPVSSVAVDRMLPGSFVAVGDRYEVTPDVLCSVMNLTSLDSGKVESEVVEITEKAVRFKLQGEFDASVDGVSTRLRMVAKMTFDRQAATVTWFALAIHETRDISKAEPGFDVTATIRMVRQPMANPAALPSKSTAVRFDAPIPAERLFVELQSRERMAGAMMDRRWRMIQDTPATAVLRMIDHDTSIAQCNLRSLVKLPEGKQWTLDAFLSDVRRTLGDQLVQIAGRDERVSSQGLRVLRVVADGKTQGVPVRWIMMHFSDDQGRRLHATFTMSADQVDAFAGNDAQLAESLRFLEPGDIHDGARPDTGRPLAGPESSAARVGDRAEAPSASDLK</sequence>
<accession>A0A5M6D8C7</accession>